<proteinExistence type="predicted"/>
<dbReference type="Proteomes" id="UP000184245">
    <property type="component" value="Unassembled WGS sequence"/>
</dbReference>
<feature type="domain" description="Response regulatory" evidence="8">
    <location>
        <begin position="4"/>
        <end position="116"/>
    </location>
</feature>
<dbReference type="InterPro" id="IPR011006">
    <property type="entry name" value="CheY-like_superfamily"/>
</dbReference>
<feature type="domain" description="OmpR/PhoB-type" evidence="9">
    <location>
        <begin position="126"/>
        <end position="224"/>
    </location>
</feature>
<dbReference type="CDD" id="cd00383">
    <property type="entry name" value="trans_reg_C"/>
    <property type="match status" value="1"/>
</dbReference>
<feature type="DNA-binding region" description="OmpR/PhoB-type" evidence="7">
    <location>
        <begin position="126"/>
        <end position="224"/>
    </location>
</feature>
<dbReference type="Gene3D" id="6.10.250.690">
    <property type="match status" value="1"/>
</dbReference>
<reference evidence="10 11" key="1">
    <citation type="submission" date="2016-11" db="EMBL/GenBank/DDBJ databases">
        <authorList>
            <person name="Jaros S."/>
            <person name="Januszkiewicz K."/>
            <person name="Wedrychowicz H."/>
        </authorList>
    </citation>
    <scope>NUCLEOTIDE SEQUENCE [LARGE SCALE GENOMIC DNA]</scope>
    <source>
        <strain evidence="10 11">DSM 17459</strain>
    </source>
</reference>
<name>A0A1M4ZFV5_9CLOT</name>
<evidence type="ECO:0000256" key="7">
    <source>
        <dbReference type="PROSITE-ProRule" id="PRU01091"/>
    </source>
</evidence>
<dbReference type="GO" id="GO:0000156">
    <property type="term" value="F:phosphorelay response regulator activity"/>
    <property type="evidence" value="ECO:0007669"/>
    <property type="project" value="TreeGrafter"/>
</dbReference>
<protein>
    <recommendedName>
        <fullName evidence="1">Stage 0 sporulation protein A homolog</fullName>
    </recommendedName>
</protein>
<evidence type="ECO:0000313" key="10">
    <source>
        <dbReference type="EMBL" id="SHF16934.1"/>
    </source>
</evidence>
<keyword evidence="4" id="KW-0804">Transcription</keyword>
<gene>
    <name evidence="10" type="ORF">SAMN02745158_02739</name>
</gene>
<keyword evidence="3 7" id="KW-0238">DNA-binding</keyword>
<dbReference type="GO" id="GO:0006355">
    <property type="term" value="P:regulation of DNA-templated transcription"/>
    <property type="evidence" value="ECO:0007669"/>
    <property type="project" value="InterPro"/>
</dbReference>
<evidence type="ECO:0000256" key="6">
    <source>
        <dbReference type="PROSITE-ProRule" id="PRU00169"/>
    </source>
</evidence>
<dbReference type="GO" id="GO:0005829">
    <property type="term" value="C:cytosol"/>
    <property type="evidence" value="ECO:0007669"/>
    <property type="project" value="TreeGrafter"/>
</dbReference>
<dbReference type="InterPro" id="IPR039420">
    <property type="entry name" value="WalR-like"/>
</dbReference>
<dbReference type="InterPro" id="IPR036388">
    <property type="entry name" value="WH-like_DNA-bd_sf"/>
</dbReference>
<evidence type="ECO:0000256" key="1">
    <source>
        <dbReference type="ARBA" id="ARBA00018672"/>
    </source>
</evidence>
<dbReference type="SUPFAM" id="SSF52172">
    <property type="entry name" value="CheY-like"/>
    <property type="match status" value="1"/>
</dbReference>
<dbReference type="Gene3D" id="3.40.50.2300">
    <property type="match status" value="1"/>
</dbReference>
<dbReference type="SMART" id="SM00448">
    <property type="entry name" value="REC"/>
    <property type="match status" value="1"/>
</dbReference>
<feature type="modified residue" description="4-aspartylphosphate" evidence="6">
    <location>
        <position position="52"/>
    </location>
</feature>
<dbReference type="RefSeq" id="WP_072852678.1">
    <property type="nucleotide sequence ID" value="NZ_FQVI01000015.1"/>
</dbReference>
<evidence type="ECO:0000256" key="4">
    <source>
        <dbReference type="ARBA" id="ARBA00023163"/>
    </source>
</evidence>
<dbReference type="SMART" id="SM00862">
    <property type="entry name" value="Trans_reg_C"/>
    <property type="match status" value="1"/>
</dbReference>
<accession>A0A1M4ZFV5</accession>
<keyword evidence="6" id="KW-0597">Phosphoprotein</keyword>
<evidence type="ECO:0000256" key="5">
    <source>
        <dbReference type="ARBA" id="ARBA00024867"/>
    </source>
</evidence>
<dbReference type="PANTHER" id="PTHR48111:SF2">
    <property type="entry name" value="RESPONSE REGULATOR SAER"/>
    <property type="match status" value="1"/>
</dbReference>
<dbReference type="Pfam" id="PF00486">
    <property type="entry name" value="Trans_reg_C"/>
    <property type="match status" value="1"/>
</dbReference>
<dbReference type="InterPro" id="IPR001867">
    <property type="entry name" value="OmpR/PhoB-type_DNA-bd"/>
</dbReference>
<dbReference type="PROSITE" id="PS51755">
    <property type="entry name" value="OMPR_PHOB"/>
    <property type="match status" value="1"/>
</dbReference>
<dbReference type="PANTHER" id="PTHR48111">
    <property type="entry name" value="REGULATOR OF RPOS"/>
    <property type="match status" value="1"/>
</dbReference>
<keyword evidence="2" id="KW-0805">Transcription regulation</keyword>
<dbReference type="PROSITE" id="PS50110">
    <property type="entry name" value="RESPONSE_REGULATORY"/>
    <property type="match status" value="1"/>
</dbReference>
<dbReference type="InterPro" id="IPR001789">
    <property type="entry name" value="Sig_transdc_resp-reg_receiver"/>
</dbReference>
<dbReference type="GO" id="GO:0000976">
    <property type="term" value="F:transcription cis-regulatory region binding"/>
    <property type="evidence" value="ECO:0007669"/>
    <property type="project" value="TreeGrafter"/>
</dbReference>
<evidence type="ECO:0000259" key="8">
    <source>
        <dbReference type="PROSITE" id="PS50110"/>
    </source>
</evidence>
<dbReference type="EMBL" id="FQVI01000015">
    <property type="protein sequence ID" value="SHF16934.1"/>
    <property type="molecule type" value="Genomic_DNA"/>
</dbReference>
<comment type="function">
    <text evidence="5">May play the central regulatory role in sporulation. It may be an element of the effector pathway responsible for the activation of sporulation genes in response to nutritional stress. Spo0A may act in concert with spo0H (a sigma factor) to control the expression of some genes that are critical to the sporulation process.</text>
</comment>
<evidence type="ECO:0000259" key="9">
    <source>
        <dbReference type="PROSITE" id="PS51755"/>
    </source>
</evidence>
<organism evidence="10 11">
    <name type="scientific">Lactonifactor longoviformis DSM 17459</name>
    <dbReference type="NCBI Taxonomy" id="1122155"/>
    <lineage>
        <taxon>Bacteria</taxon>
        <taxon>Bacillati</taxon>
        <taxon>Bacillota</taxon>
        <taxon>Clostridia</taxon>
        <taxon>Eubacteriales</taxon>
        <taxon>Clostridiaceae</taxon>
        <taxon>Lactonifactor</taxon>
    </lineage>
</organism>
<keyword evidence="11" id="KW-1185">Reference proteome</keyword>
<dbReference type="Gene3D" id="1.10.10.10">
    <property type="entry name" value="Winged helix-like DNA-binding domain superfamily/Winged helix DNA-binding domain"/>
    <property type="match status" value="1"/>
</dbReference>
<dbReference type="Pfam" id="PF00072">
    <property type="entry name" value="Response_reg"/>
    <property type="match status" value="1"/>
</dbReference>
<evidence type="ECO:0000256" key="3">
    <source>
        <dbReference type="ARBA" id="ARBA00023125"/>
    </source>
</evidence>
<dbReference type="CDD" id="cd17574">
    <property type="entry name" value="REC_OmpR"/>
    <property type="match status" value="1"/>
</dbReference>
<evidence type="ECO:0000313" key="11">
    <source>
        <dbReference type="Proteomes" id="UP000184245"/>
    </source>
</evidence>
<dbReference type="OrthoDB" id="9790442at2"/>
<dbReference type="GO" id="GO:0032993">
    <property type="term" value="C:protein-DNA complex"/>
    <property type="evidence" value="ECO:0007669"/>
    <property type="project" value="TreeGrafter"/>
</dbReference>
<evidence type="ECO:0000256" key="2">
    <source>
        <dbReference type="ARBA" id="ARBA00023015"/>
    </source>
</evidence>
<dbReference type="AlphaFoldDB" id="A0A1M4ZFV5"/>
<dbReference type="STRING" id="1122155.SAMN02745158_02739"/>
<sequence length="224" mass="25272">MSPKLLIADDETGIVEIVSSYFQGLGYQTITAADGEQVLSKVSCDPDLILLDITMPGLDGLSVCERIREYVACPILFLTARVESQDKIKGFQAGGDDYVVKPFDLEELGARVEAHLRREQRRQFSGNVRFFGELAVDYTARTVTVGRKSVNFSRREFDIIELLSSHEGQVFDRERMYECIWGYDGGGNSDTIMEHIRKIRIKLSAFGLEHLIGTVWGCGYKWNT</sequence>